<protein>
    <submittedName>
        <fullName evidence="2">DUF2642 domain-containing protein</fullName>
    </submittedName>
</protein>
<evidence type="ECO:0000313" key="4">
    <source>
        <dbReference type="Proteomes" id="UP000264294"/>
    </source>
</evidence>
<reference evidence="2 4" key="2">
    <citation type="submission" date="2018-08" db="EMBL/GenBank/DDBJ databases">
        <title>Bacillus clarus sp. nov. strain PS00077A.</title>
        <authorList>
            <person name="Mendez Acevedo M."/>
            <person name="Carroll L."/>
            <person name="Mukherjee M."/>
            <person name="Wiedmann M."/>
            <person name="Kovac J."/>
        </authorList>
    </citation>
    <scope>NUCLEOTIDE SEQUENCE [LARGE SCALE GENOMIC DNA]</scope>
    <source>
        <strain evidence="2 4">PS00077A</strain>
    </source>
</reference>
<evidence type="ECO:0000313" key="1">
    <source>
        <dbReference type="EMBL" id="KFN03194.1"/>
    </source>
</evidence>
<dbReference type="RefSeq" id="WP_042981721.1">
    <property type="nucleotide sequence ID" value="NZ_JMQC01000008.1"/>
</dbReference>
<dbReference type="Proteomes" id="UP000029389">
    <property type="component" value="Unassembled WGS sequence"/>
</dbReference>
<dbReference type="STRING" id="1405.B7492_02770"/>
<dbReference type="AlphaFoldDB" id="A0A090YWD0"/>
<reference evidence="1 3" key="1">
    <citation type="submission" date="2014-04" db="EMBL/GenBank/DDBJ databases">
        <authorList>
            <person name="Bishop-Lilly K.A."/>
            <person name="Broomall S.M."/>
            <person name="Chain P.S."/>
            <person name="Chertkov O."/>
            <person name="Coyne S.R."/>
            <person name="Daligault H.E."/>
            <person name="Davenport K.W."/>
            <person name="Erkkila T."/>
            <person name="Frey K.G."/>
            <person name="Gibbons H.S."/>
            <person name="Gu W."/>
            <person name="Jaissle J."/>
            <person name="Johnson S.L."/>
            <person name="Koroleva G.I."/>
            <person name="Ladner J.T."/>
            <person name="Lo C.-C."/>
            <person name="Minogue T.D."/>
            <person name="Munk C."/>
            <person name="Palacios G.F."/>
            <person name="Redden C.L."/>
            <person name="Rosenzweig C.N."/>
            <person name="Scholz M.B."/>
            <person name="Teshima H."/>
            <person name="Xu Y."/>
        </authorList>
    </citation>
    <scope>NUCLEOTIDE SEQUENCE [LARGE SCALE GENOMIC DNA]</scope>
    <source>
        <strain evidence="1 3">BHP</strain>
    </source>
</reference>
<dbReference type="Proteomes" id="UP000264294">
    <property type="component" value="Unassembled WGS sequence"/>
</dbReference>
<keyword evidence="4" id="KW-1185">Reference proteome</keyword>
<sequence length="133" mass="15240">MCSFKKYWNKLTRVFNRQLDYFLDNKLLPAVERILFSQNFAKFIRRNSKQATEEFIESSKFQSIICAILKECNTSPFKEIAEQLLGKEVEIVVTVGQLTGVIVEVGDDFLTLQEAIGTQVLLPFASIISIREV</sequence>
<dbReference type="EMBL" id="QVOD01000020">
    <property type="protein sequence ID" value="RFT65870.1"/>
    <property type="molecule type" value="Genomic_DNA"/>
</dbReference>
<organism evidence="1 3">
    <name type="scientific">Bacillus clarus</name>
    <dbReference type="NCBI Taxonomy" id="2338372"/>
    <lineage>
        <taxon>Bacteria</taxon>
        <taxon>Bacillati</taxon>
        <taxon>Bacillota</taxon>
        <taxon>Bacilli</taxon>
        <taxon>Bacillales</taxon>
        <taxon>Bacillaceae</taxon>
        <taxon>Bacillus</taxon>
        <taxon>Bacillus cereus group</taxon>
    </lineage>
</organism>
<dbReference type="PATRIC" id="fig|1405.8.peg.3105"/>
<dbReference type="EMBL" id="JMQC01000008">
    <property type="protein sequence ID" value="KFN03194.1"/>
    <property type="molecule type" value="Genomic_DNA"/>
</dbReference>
<name>A0A090YWD0_9BACI</name>
<accession>A0A090YWD0</accession>
<gene>
    <name evidence="2" type="ORF">D0U04_16905</name>
    <name evidence="1" type="ORF">DJ93_2982</name>
</gene>
<proteinExistence type="predicted"/>
<comment type="caution">
    <text evidence="1">The sequence shown here is derived from an EMBL/GenBank/DDBJ whole genome shotgun (WGS) entry which is preliminary data.</text>
</comment>
<evidence type="ECO:0000313" key="3">
    <source>
        <dbReference type="Proteomes" id="UP000029389"/>
    </source>
</evidence>
<evidence type="ECO:0000313" key="2">
    <source>
        <dbReference type="EMBL" id="RFT65870.1"/>
    </source>
</evidence>